<proteinExistence type="predicted"/>
<dbReference type="STRING" id="926561.GCA_000379025_00935"/>
<dbReference type="Proteomes" id="UP000295832">
    <property type="component" value="Unassembled WGS sequence"/>
</dbReference>
<organism evidence="1 2">
    <name type="scientific">Orenia marismortui</name>
    <dbReference type="NCBI Taxonomy" id="46469"/>
    <lineage>
        <taxon>Bacteria</taxon>
        <taxon>Bacillati</taxon>
        <taxon>Bacillota</taxon>
        <taxon>Clostridia</taxon>
        <taxon>Halanaerobiales</taxon>
        <taxon>Halobacteroidaceae</taxon>
        <taxon>Orenia</taxon>
    </lineage>
</organism>
<evidence type="ECO:0000313" key="2">
    <source>
        <dbReference type="Proteomes" id="UP000295832"/>
    </source>
</evidence>
<keyword evidence="2" id="KW-1185">Reference proteome</keyword>
<gene>
    <name evidence="1" type="ORF">C7959_101118</name>
</gene>
<accession>A0A4R8HQF3</accession>
<sequence>MDKSILILVLIGVMIVSYSHNIKAASDSYYKLKLDIGEYNSSIREDMSLDYNWKIKDYDLDLELDLDKKYYFSQGILVEESKWDYDDYLISLNKNNDRLEWGNTSAPFTSTFLSGGNLLGFYLKKNNYQIWHGTVNDSSGFRLKSKEQSGLKWNLGEREVSYLRLKEGKDYNHYLSYSDEYLLNNNIIDVETTLGQDSDEALVGEAIAVNLISDFNETNYNLDVNYESADFQAIKSKFNYGHGDYEVTIGGYRPLGFYLLDGEISYFENNLDRKSSSITKEWGTTWKINYYGNIDGIYKLKFDYNIDNNYETEGRSTKSKEDEVNLRFSYDSKAWDYGISLRQNNKEYIKEDIVLNEKSANLFIKYDPNTNYRTTFNYNITRRRNNDLRRDYTFLFNYQIRPYDIFNYNLNLRFEDKYHSRIDLDQSIDYDFSENQKLKLALYLSHYFESDSSLYKKLACEYKYEF</sequence>
<dbReference type="EMBL" id="SOEG01000001">
    <property type="protein sequence ID" value="TDX59231.1"/>
    <property type="molecule type" value="Genomic_DNA"/>
</dbReference>
<evidence type="ECO:0000313" key="1">
    <source>
        <dbReference type="EMBL" id="TDX59231.1"/>
    </source>
</evidence>
<protein>
    <submittedName>
        <fullName evidence="1">Uncharacterized protein</fullName>
    </submittedName>
</protein>
<comment type="caution">
    <text evidence="1">The sequence shown here is derived from an EMBL/GenBank/DDBJ whole genome shotgun (WGS) entry which is preliminary data.</text>
</comment>
<dbReference type="AlphaFoldDB" id="A0A4R8HQF3"/>
<reference evidence="1 2" key="1">
    <citation type="submission" date="2019-03" db="EMBL/GenBank/DDBJ databases">
        <title>Subsurface microbial communities from deep shales in Ohio and West Virginia, USA.</title>
        <authorList>
            <person name="Wrighton K."/>
        </authorList>
    </citation>
    <scope>NUCLEOTIDE SEQUENCE [LARGE SCALE GENOMIC DNA]</scope>
    <source>
        <strain evidence="1 2">MSL 6dP</strain>
    </source>
</reference>
<name>A0A4R8HQF3_9FIRM</name>